<dbReference type="SMART" id="SM00575">
    <property type="entry name" value="ZnF_PMZ"/>
    <property type="match status" value="1"/>
</dbReference>
<evidence type="ECO:0000256" key="3">
    <source>
        <dbReference type="ARBA" id="ARBA00022771"/>
    </source>
</evidence>
<evidence type="ECO:0000256" key="8">
    <source>
        <dbReference type="SAM" id="MobiDB-lite"/>
    </source>
</evidence>
<keyword evidence="11" id="KW-1185">Reference proteome</keyword>
<feature type="compositionally biased region" description="Low complexity" evidence="8">
    <location>
        <begin position="607"/>
        <end position="622"/>
    </location>
</feature>
<sequence length="622" mass="69990">MAARLDDWLKKNPHKGVKEAKQKLEADFGIKLKYSKAWSGVQLALDQIHGRYEESFQMLFNWKAQMEISSSGSTIELESEKIKRKNCFKRMFVALKPCVDGFLNGCRPYIGVDASSLTGRYSGQLAAAISVDGNNWLYNLQRAIGTPAGLVICTDACKGLETAVGSVFPEAEYRECMRHLYENFIKYYQGDVFTEHLYPAARAYTEGLFKWHMQKIYEAAPDALFYLDTYHSRLWYRSGFSEAAKCDYLTNNVSESFNAQVKHLKGLLLHELVDGLRELIMEKREIEDGILPGVIKELNLISNNLKVVKVARSDDDFAEVTLFDQWNNSKMHHVDLVNHTCSCRQGQLTGKPCKHALAWILSNRDMAIADFVHEYYSVAKFRAAYEARVAPIAPGRPKVQKIRGCLEKNATKKKVRCKRCGEKGHFAKTYKMPECDENGMPVPPKNKKKIDEAETSAAPAKKMKRSAPKKKKTPKKKKDTKLKKMRKQKKRAESTPPAKISSYDDCFLLLIWIRRSPHSGQTTRESWPSISLTADELPEPALIGLLPFIPAIDLMTLDVSRALLRSEVAGRLPRLGRSPSSALRSLAVSRGRPPLRVRPPRRPRSPPSAALPAASSSSAAPA</sequence>
<accession>A0AAQ3XDZ8</accession>
<dbReference type="GO" id="GO:0008270">
    <property type="term" value="F:zinc ion binding"/>
    <property type="evidence" value="ECO:0007669"/>
    <property type="project" value="UniProtKB-KW"/>
</dbReference>
<dbReference type="InterPro" id="IPR007527">
    <property type="entry name" value="Znf_SWIM"/>
</dbReference>
<evidence type="ECO:0000259" key="9">
    <source>
        <dbReference type="PROSITE" id="PS50966"/>
    </source>
</evidence>
<organism evidence="10 11">
    <name type="scientific">Paspalum notatum var. saurae</name>
    <dbReference type="NCBI Taxonomy" id="547442"/>
    <lineage>
        <taxon>Eukaryota</taxon>
        <taxon>Viridiplantae</taxon>
        <taxon>Streptophyta</taxon>
        <taxon>Embryophyta</taxon>
        <taxon>Tracheophyta</taxon>
        <taxon>Spermatophyta</taxon>
        <taxon>Magnoliopsida</taxon>
        <taxon>Liliopsida</taxon>
        <taxon>Poales</taxon>
        <taxon>Poaceae</taxon>
        <taxon>PACMAD clade</taxon>
        <taxon>Panicoideae</taxon>
        <taxon>Andropogonodae</taxon>
        <taxon>Paspaleae</taxon>
        <taxon>Paspalinae</taxon>
        <taxon>Paspalum</taxon>
    </lineage>
</organism>
<keyword evidence="2" id="KW-0479">Metal-binding</keyword>
<dbReference type="Pfam" id="PF04434">
    <property type="entry name" value="SWIM"/>
    <property type="match status" value="1"/>
</dbReference>
<keyword evidence="5" id="KW-0238">DNA-binding</keyword>
<dbReference type="Proteomes" id="UP001341281">
    <property type="component" value="Chromosome 09"/>
</dbReference>
<evidence type="ECO:0000256" key="1">
    <source>
        <dbReference type="ARBA" id="ARBA00022578"/>
    </source>
</evidence>
<dbReference type="GO" id="GO:0004803">
    <property type="term" value="F:transposase activity"/>
    <property type="evidence" value="ECO:0007669"/>
    <property type="project" value="InterPro"/>
</dbReference>
<feature type="region of interest" description="Disordered" evidence="8">
    <location>
        <begin position="574"/>
        <end position="622"/>
    </location>
</feature>
<keyword evidence="1" id="KW-0815">Transposition</keyword>
<dbReference type="PROSITE" id="PS50966">
    <property type="entry name" value="ZF_SWIM"/>
    <property type="match status" value="1"/>
</dbReference>
<dbReference type="InterPro" id="IPR006564">
    <property type="entry name" value="Znf_PMZ"/>
</dbReference>
<evidence type="ECO:0000256" key="7">
    <source>
        <dbReference type="PROSITE-ProRule" id="PRU00325"/>
    </source>
</evidence>
<keyword evidence="4" id="KW-0862">Zinc</keyword>
<feature type="compositionally biased region" description="Basic residues" evidence="8">
    <location>
        <begin position="593"/>
        <end position="604"/>
    </location>
</feature>
<dbReference type="PANTHER" id="PTHR31973:SF195">
    <property type="entry name" value="MUDR FAMILY TRANSPOSASE"/>
    <property type="match status" value="1"/>
</dbReference>
<evidence type="ECO:0000256" key="5">
    <source>
        <dbReference type="ARBA" id="ARBA00023125"/>
    </source>
</evidence>
<feature type="compositionally biased region" description="Basic residues" evidence="8">
    <location>
        <begin position="461"/>
        <end position="490"/>
    </location>
</feature>
<dbReference type="GO" id="GO:0006313">
    <property type="term" value="P:DNA transposition"/>
    <property type="evidence" value="ECO:0007669"/>
    <property type="project" value="InterPro"/>
</dbReference>
<protein>
    <recommendedName>
        <fullName evidence="9">SWIM-type domain-containing protein</fullName>
    </recommendedName>
</protein>
<feature type="domain" description="SWIM-type" evidence="9">
    <location>
        <begin position="332"/>
        <end position="364"/>
    </location>
</feature>
<gene>
    <name evidence="10" type="ORF">U9M48_040275</name>
</gene>
<evidence type="ECO:0000313" key="11">
    <source>
        <dbReference type="Proteomes" id="UP001341281"/>
    </source>
</evidence>
<feature type="region of interest" description="Disordered" evidence="8">
    <location>
        <begin position="432"/>
        <end position="498"/>
    </location>
</feature>
<name>A0AAQ3XDZ8_PASNO</name>
<evidence type="ECO:0000256" key="2">
    <source>
        <dbReference type="ARBA" id="ARBA00022723"/>
    </source>
</evidence>
<keyword evidence="3 7" id="KW-0863">Zinc-finger</keyword>
<proteinExistence type="predicted"/>
<evidence type="ECO:0000313" key="10">
    <source>
        <dbReference type="EMBL" id="WVZ94376.1"/>
    </source>
</evidence>
<dbReference type="PROSITE" id="PS01007">
    <property type="entry name" value="TRANSPOSASE_MUTATOR"/>
    <property type="match status" value="1"/>
</dbReference>
<dbReference type="GO" id="GO:0003677">
    <property type="term" value="F:DNA binding"/>
    <property type="evidence" value="ECO:0007669"/>
    <property type="project" value="UniProtKB-KW"/>
</dbReference>
<dbReference type="InterPro" id="IPR001207">
    <property type="entry name" value="Transposase_mutator"/>
</dbReference>
<dbReference type="PANTHER" id="PTHR31973">
    <property type="entry name" value="POLYPROTEIN, PUTATIVE-RELATED"/>
    <property type="match status" value="1"/>
</dbReference>
<dbReference type="AlphaFoldDB" id="A0AAQ3XDZ8"/>
<reference evidence="10 11" key="1">
    <citation type="submission" date="2024-02" db="EMBL/GenBank/DDBJ databases">
        <title>High-quality chromosome-scale genome assembly of Pensacola bahiagrass (Paspalum notatum Flugge var. saurae).</title>
        <authorList>
            <person name="Vega J.M."/>
            <person name="Podio M."/>
            <person name="Orjuela J."/>
            <person name="Siena L.A."/>
            <person name="Pessino S.C."/>
            <person name="Combes M.C."/>
            <person name="Mariac C."/>
            <person name="Albertini E."/>
            <person name="Pupilli F."/>
            <person name="Ortiz J.P.A."/>
            <person name="Leblanc O."/>
        </authorList>
    </citation>
    <scope>NUCLEOTIDE SEQUENCE [LARGE SCALE GENOMIC DNA]</scope>
    <source>
        <strain evidence="10">R1</strain>
        <tissue evidence="10">Leaf</tissue>
    </source>
</reference>
<evidence type="ECO:0000256" key="4">
    <source>
        <dbReference type="ARBA" id="ARBA00022833"/>
    </source>
</evidence>
<keyword evidence="6" id="KW-0233">DNA recombination</keyword>
<evidence type="ECO:0000256" key="6">
    <source>
        <dbReference type="ARBA" id="ARBA00023172"/>
    </source>
</evidence>
<dbReference type="EMBL" id="CP144753">
    <property type="protein sequence ID" value="WVZ94376.1"/>
    <property type="molecule type" value="Genomic_DNA"/>
</dbReference>